<dbReference type="SMART" id="SM00317">
    <property type="entry name" value="SET"/>
    <property type="match status" value="1"/>
</dbReference>
<dbReference type="GO" id="GO:0032259">
    <property type="term" value="P:methylation"/>
    <property type="evidence" value="ECO:0007669"/>
    <property type="project" value="UniProtKB-KW"/>
</dbReference>
<keyword evidence="3" id="KW-1185">Reference proteome</keyword>
<feature type="domain" description="SET" evidence="1">
    <location>
        <begin position="37"/>
        <end position="148"/>
    </location>
</feature>
<proteinExistence type="predicted"/>
<accession>A0A6L6QDX2</accession>
<dbReference type="PROSITE" id="PS50280">
    <property type="entry name" value="SET"/>
    <property type="match status" value="1"/>
</dbReference>
<dbReference type="GO" id="GO:0062122">
    <property type="term" value="F:histone H3K37 methyltransferase activity"/>
    <property type="evidence" value="ECO:0007669"/>
    <property type="project" value="InterPro"/>
</dbReference>
<protein>
    <submittedName>
        <fullName evidence="2">SET domain-containing protein-lysine N-methyltransferase</fullName>
    </submittedName>
</protein>
<dbReference type="Pfam" id="PF00856">
    <property type="entry name" value="SET"/>
    <property type="match status" value="1"/>
</dbReference>
<organism evidence="2 3">
    <name type="scientific">Massilia eburnea</name>
    <dbReference type="NCBI Taxonomy" id="1776165"/>
    <lineage>
        <taxon>Bacteria</taxon>
        <taxon>Pseudomonadati</taxon>
        <taxon>Pseudomonadota</taxon>
        <taxon>Betaproteobacteria</taxon>
        <taxon>Burkholderiales</taxon>
        <taxon>Oxalobacteraceae</taxon>
        <taxon>Telluria group</taxon>
        <taxon>Massilia</taxon>
    </lineage>
</organism>
<evidence type="ECO:0000313" key="3">
    <source>
        <dbReference type="Proteomes" id="UP000472320"/>
    </source>
</evidence>
<dbReference type="InterPro" id="IPR001214">
    <property type="entry name" value="SET_dom"/>
</dbReference>
<keyword evidence="2" id="KW-0808">Transferase</keyword>
<reference evidence="2 3" key="1">
    <citation type="submission" date="2019-11" db="EMBL/GenBank/DDBJ databases">
        <title>Type strains purchased from KCTC, JCM and DSMZ.</title>
        <authorList>
            <person name="Lu H."/>
        </authorList>
    </citation>
    <scope>NUCLEOTIDE SEQUENCE [LARGE SCALE GENOMIC DNA]</scope>
    <source>
        <strain evidence="2 3">JCM 31587</strain>
    </source>
</reference>
<keyword evidence="2" id="KW-0489">Methyltransferase</keyword>
<evidence type="ECO:0000313" key="2">
    <source>
        <dbReference type="EMBL" id="MTW10077.1"/>
    </source>
</evidence>
<dbReference type="SUPFAM" id="SSF82199">
    <property type="entry name" value="SET domain"/>
    <property type="match status" value="1"/>
</dbReference>
<dbReference type="InterPro" id="IPR046341">
    <property type="entry name" value="SET_dom_sf"/>
</dbReference>
<sequence>MGLRKDVMSFFGGALSLYVPKAWKARGQVAMTNIKACLGHIRDTGSSKGRGVFASRQIFAGELVEACPVVLLSPYWVQLPEEVKRLLFNWGHLTKGESAGCLALGWGSMYNHANPANLRYVAFAEERELHFFADRDIEINEELTINYNHTGGNVTSTDDVWFRRHGVTLISS</sequence>
<gene>
    <name evidence="2" type="ORF">GM658_05635</name>
</gene>
<dbReference type="RefSeq" id="WP_155453019.1">
    <property type="nucleotide sequence ID" value="NZ_WNKX01000003.1"/>
</dbReference>
<dbReference type="AlphaFoldDB" id="A0A6L6QDX2"/>
<dbReference type="Proteomes" id="UP000472320">
    <property type="component" value="Unassembled WGS sequence"/>
</dbReference>
<dbReference type="EMBL" id="WNKX01000003">
    <property type="protein sequence ID" value="MTW10077.1"/>
    <property type="molecule type" value="Genomic_DNA"/>
</dbReference>
<dbReference type="Gene3D" id="2.170.270.10">
    <property type="entry name" value="SET domain"/>
    <property type="match status" value="1"/>
</dbReference>
<name>A0A6L6QDX2_9BURK</name>
<dbReference type="OrthoDB" id="279507at2"/>
<evidence type="ECO:0000259" key="1">
    <source>
        <dbReference type="PROSITE" id="PS50280"/>
    </source>
</evidence>
<comment type="caution">
    <text evidence="2">The sequence shown here is derived from an EMBL/GenBank/DDBJ whole genome shotgun (WGS) entry which is preliminary data.</text>
</comment>